<feature type="domain" description="Serine dehydratase-like alpha subunit" evidence="12">
    <location>
        <begin position="190"/>
        <end position="469"/>
    </location>
</feature>
<evidence type="ECO:0000256" key="3">
    <source>
        <dbReference type="ARBA" id="ARBA00008636"/>
    </source>
</evidence>
<evidence type="ECO:0000256" key="10">
    <source>
        <dbReference type="ARBA" id="ARBA00049406"/>
    </source>
</evidence>
<dbReference type="RefSeq" id="WP_128766951.1">
    <property type="nucleotide sequence ID" value="NZ_JBHUOO010000040.1"/>
</dbReference>
<reference evidence="14 15" key="1">
    <citation type="submission" date="2018-07" db="EMBL/GenBank/DDBJ databases">
        <title>Leeuwenhoekiella genomics.</title>
        <authorList>
            <person name="Tahon G."/>
            <person name="Willems A."/>
        </authorList>
    </citation>
    <scope>NUCLEOTIDE SEQUENCE [LARGE SCALE GENOMIC DNA]</scope>
    <source>
        <strain evidence="14 15">LMG 29608</strain>
    </source>
</reference>
<protein>
    <recommendedName>
        <fullName evidence="11">L-serine dehydratase</fullName>
        <ecNumber evidence="11">4.3.1.17</ecNumber>
    </recommendedName>
</protein>
<evidence type="ECO:0000259" key="12">
    <source>
        <dbReference type="Pfam" id="PF03313"/>
    </source>
</evidence>
<dbReference type="GO" id="GO:0003941">
    <property type="term" value="F:L-serine ammonia-lyase activity"/>
    <property type="evidence" value="ECO:0007669"/>
    <property type="project" value="UniProtKB-UniRule"/>
</dbReference>
<dbReference type="FunFam" id="3.30.1330.90:FF:000001">
    <property type="entry name" value="L-serine ammonia-lyase 1"/>
    <property type="match status" value="1"/>
</dbReference>
<keyword evidence="8 11" id="KW-0411">Iron-sulfur</keyword>
<keyword evidence="6 11" id="KW-0479">Metal-binding</keyword>
<keyword evidence="9 11" id="KW-0456">Lyase</keyword>
<evidence type="ECO:0000256" key="7">
    <source>
        <dbReference type="ARBA" id="ARBA00023004"/>
    </source>
</evidence>
<dbReference type="NCBIfam" id="TIGR00720">
    <property type="entry name" value="sda_mono"/>
    <property type="match status" value="1"/>
</dbReference>
<evidence type="ECO:0000256" key="8">
    <source>
        <dbReference type="ARBA" id="ARBA00023014"/>
    </source>
</evidence>
<dbReference type="PANTHER" id="PTHR30182:SF1">
    <property type="entry name" value="L-SERINE DEHYDRATASE 1"/>
    <property type="match status" value="1"/>
</dbReference>
<dbReference type="InterPro" id="IPR005130">
    <property type="entry name" value="Ser_deHydtase-like_asu"/>
</dbReference>
<accession>A0A4Q0NTI0</accession>
<dbReference type="InterPro" id="IPR029009">
    <property type="entry name" value="ASB_dom_sf"/>
</dbReference>
<dbReference type="Gene3D" id="3.30.1330.90">
    <property type="entry name" value="D-3-phosphoglycerate dehydrogenase, domain 3"/>
    <property type="match status" value="1"/>
</dbReference>
<dbReference type="InterPro" id="IPR005131">
    <property type="entry name" value="Ser_deHydtase_bsu"/>
</dbReference>
<evidence type="ECO:0000313" key="15">
    <source>
        <dbReference type="Proteomes" id="UP000289859"/>
    </source>
</evidence>
<keyword evidence="4 11" id="KW-0312">Gluconeogenesis</keyword>
<comment type="pathway">
    <text evidence="2">Carbohydrate biosynthesis; gluconeogenesis.</text>
</comment>
<evidence type="ECO:0000256" key="11">
    <source>
        <dbReference type="RuleBase" id="RU366059"/>
    </source>
</evidence>
<dbReference type="GO" id="GO:0046872">
    <property type="term" value="F:metal ion binding"/>
    <property type="evidence" value="ECO:0007669"/>
    <property type="project" value="UniProtKB-KW"/>
</dbReference>
<dbReference type="EC" id="4.3.1.17" evidence="11"/>
<comment type="cofactor">
    <cofactor evidence="1 11">
        <name>[4Fe-4S] cluster</name>
        <dbReference type="ChEBI" id="CHEBI:49883"/>
    </cofactor>
</comment>
<evidence type="ECO:0000259" key="13">
    <source>
        <dbReference type="Pfam" id="PF03315"/>
    </source>
</evidence>
<evidence type="ECO:0000256" key="9">
    <source>
        <dbReference type="ARBA" id="ARBA00023239"/>
    </source>
</evidence>
<dbReference type="Proteomes" id="UP000289859">
    <property type="component" value="Unassembled WGS sequence"/>
</dbReference>
<dbReference type="GO" id="GO:0051539">
    <property type="term" value="F:4 iron, 4 sulfur cluster binding"/>
    <property type="evidence" value="ECO:0007669"/>
    <property type="project" value="UniProtKB-UniRule"/>
</dbReference>
<sequence>MRKIESISVFDMLKIGVGPSSSHTLGPWRAALRWIDKLKEKKKFDSITEITVELYGSLSLTGKGHATDIAVLLGLEGLDPQRYPIEDIPKVIERIKSTKKIQLNSEMPVDFNTESAIVFNKKFKEFHPNGITFRAKLNTGKRTSEIYYSIGGGFVVQEERLRSKAKQEKLKEFPFPVQSGKELLAFCNAEDLKISELVMANERSLATEEEIDVKLKQIWEVMLDSMYTGCHTEGTLPGGLNVRRRAFDTHKTLIGDCQYTSPDEWIAAIRSTEVKFRQILKWVSCFALAVNEVNASLGRVVTAPTNGSAGVIPAVMMYYMVIENHDANFEDVKQFMLVAGEIGSLFKKGATISAAMGGCQAEIGVSSAMAAGALTELMGGTPEQVLMASEIAMEHHLGLTCDPIGGLVQIPCIERNAMGAIKAINACEMALDTDSKNAKVPLDKVIETMWQTAKDMNSKYKETSEGGLAVNVALSDC</sequence>
<feature type="domain" description="Serine dehydratase beta chain" evidence="13">
    <location>
        <begin position="8"/>
        <end position="159"/>
    </location>
</feature>
<dbReference type="Pfam" id="PF03315">
    <property type="entry name" value="SDH_beta"/>
    <property type="match status" value="1"/>
</dbReference>
<evidence type="ECO:0000256" key="2">
    <source>
        <dbReference type="ARBA" id="ARBA00004742"/>
    </source>
</evidence>
<dbReference type="SUPFAM" id="SSF143548">
    <property type="entry name" value="Serine metabolism enzymes domain"/>
    <property type="match status" value="1"/>
</dbReference>
<comment type="similarity">
    <text evidence="3 11">Belongs to the iron-sulfur dependent L-serine dehydratase family.</text>
</comment>
<dbReference type="EMBL" id="QOVK01000026">
    <property type="protein sequence ID" value="RXG13617.1"/>
    <property type="molecule type" value="Genomic_DNA"/>
</dbReference>
<dbReference type="GO" id="GO:0006094">
    <property type="term" value="P:gluconeogenesis"/>
    <property type="evidence" value="ECO:0007669"/>
    <property type="project" value="UniProtKB-KW"/>
</dbReference>
<gene>
    <name evidence="14" type="ORF">DSM02_3746</name>
</gene>
<evidence type="ECO:0000313" key="14">
    <source>
        <dbReference type="EMBL" id="RXG13617.1"/>
    </source>
</evidence>
<keyword evidence="15" id="KW-1185">Reference proteome</keyword>
<evidence type="ECO:0000256" key="1">
    <source>
        <dbReference type="ARBA" id="ARBA00001966"/>
    </source>
</evidence>
<dbReference type="PANTHER" id="PTHR30182">
    <property type="entry name" value="L-SERINE DEHYDRATASE"/>
    <property type="match status" value="1"/>
</dbReference>
<dbReference type="InterPro" id="IPR051318">
    <property type="entry name" value="Fe-S_L-Ser"/>
</dbReference>
<comment type="caution">
    <text evidence="14">The sequence shown here is derived from an EMBL/GenBank/DDBJ whole genome shotgun (WGS) entry which is preliminary data.</text>
</comment>
<comment type="catalytic activity">
    <reaction evidence="10 11">
        <text>L-serine = pyruvate + NH4(+)</text>
        <dbReference type="Rhea" id="RHEA:19169"/>
        <dbReference type="ChEBI" id="CHEBI:15361"/>
        <dbReference type="ChEBI" id="CHEBI:28938"/>
        <dbReference type="ChEBI" id="CHEBI:33384"/>
        <dbReference type="EC" id="4.3.1.17"/>
    </reaction>
</comment>
<dbReference type="AlphaFoldDB" id="A0A4Q0NTI0"/>
<proteinExistence type="inferred from homology"/>
<evidence type="ECO:0000256" key="6">
    <source>
        <dbReference type="ARBA" id="ARBA00022723"/>
    </source>
</evidence>
<dbReference type="Pfam" id="PF03313">
    <property type="entry name" value="SDH_alpha"/>
    <property type="match status" value="1"/>
</dbReference>
<evidence type="ECO:0000256" key="4">
    <source>
        <dbReference type="ARBA" id="ARBA00022432"/>
    </source>
</evidence>
<organism evidence="14 15">
    <name type="scientific">Leeuwenhoekiella polynyae</name>
    <dbReference type="NCBI Taxonomy" id="1550906"/>
    <lineage>
        <taxon>Bacteria</taxon>
        <taxon>Pseudomonadati</taxon>
        <taxon>Bacteroidota</taxon>
        <taxon>Flavobacteriia</taxon>
        <taxon>Flavobacteriales</taxon>
        <taxon>Flavobacteriaceae</taxon>
        <taxon>Leeuwenhoekiella</taxon>
    </lineage>
</organism>
<keyword evidence="5 11" id="KW-0004">4Fe-4S</keyword>
<name>A0A4Q0NTI0_9FLAO</name>
<dbReference type="OrthoDB" id="9805537at2"/>
<evidence type="ECO:0000256" key="5">
    <source>
        <dbReference type="ARBA" id="ARBA00022485"/>
    </source>
</evidence>
<dbReference type="InterPro" id="IPR004644">
    <property type="entry name" value="Fe-S_L-Ser_mono"/>
</dbReference>
<keyword evidence="7 11" id="KW-0408">Iron</keyword>